<accession>A0A420ADZ1</accession>
<evidence type="ECO:0000256" key="2">
    <source>
        <dbReference type="SAM" id="SignalP"/>
    </source>
</evidence>
<reference evidence="3 4" key="1">
    <citation type="submission" date="2018-09" db="EMBL/GenBank/DDBJ databases">
        <title>Genomic Encyclopedia of Type Strains, Phase III (KMG-III): the genomes of soil and plant-associated and newly described type strains.</title>
        <authorList>
            <person name="Whitman W."/>
        </authorList>
    </citation>
    <scope>NUCLEOTIDE SEQUENCE [LARGE SCALE GENOMIC DNA]</scope>
    <source>
        <strain evidence="3 4">CECT 7938</strain>
    </source>
</reference>
<feature type="transmembrane region" description="Helical" evidence="1">
    <location>
        <begin position="243"/>
        <end position="269"/>
    </location>
</feature>
<keyword evidence="1" id="KW-1133">Transmembrane helix</keyword>
<gene>
    <name evidence="3" type="ORF">DFQ12_5582</name>
</gene>
<dbReference type="EMBL" id="RAPY01000008">
    <property type="protein sequence ID" value="RKE42665.1"/>
    <property type="molecule type" value="Genomic_DNA"/>
</dbReference>
<keyword evidence="4" id="KW-1185">Reference proteome</keyword>
<sequence length="358" mass="41500">MNTKIIGLTIILLLAALALSANMANPFGPHSITAQLVPSGKAKVLRERIDIQLVQDTLDYDYQSQFNIEYIIHAEENMDFPLVFLAFNLDGLEKVTVNQNEIKSLPLDPSNTKFPFLRLKDGYYEISYGKAEWERINLNDAFYFTAKLHKGENSIKVQYRALMKYDRRDILTKYEIEYLLFPSKYWSSFGPIDLYLHTGDKMKAYAQNLGVPKQQTDTLVHWVIESVGKQDSFKIEVGEKTSFLASVILWISPGLLAFISSLVLFYLHIRYIYKKYKIGRYRYALLIGNLIVPPSFYSFCWFWSSLANYLVNGIFADNSRGFILLVIVTLPFIYIIYDLVLFVIDRSIRIKFQKQQSN</sequence>
<keyword evidence="1" id="KW-0472">Membrane</keyword>
<dbReference type="RefSeq" id="WP_147420489.1">
    <property type="nucleotide sequence ID" value="NZ_RAPY01000008.1"/>
</dbReference>
<organism evidence="3 4">
    <name type="scientific">Sphingobacterium detergens</name>
    <dbReference type="NCBI Taxonomy" id="1145106"/>
    <lineage>
        <taxon>Bacteria</taxon>
        <taxon>Pseudomonadati</taxon>
        <taxon>Bacteroidota</taxon>
        <taxon>Sphingobacteriia</taxon>
        <taxon>Sphingobacteriales</taxon>
        <taxon>Sphingobacteriaceae</taxon>
        <taxon>Sphingobacterium</taxon>
    </lineage>
</organism>
<evidence type="ECO:0000313" key="4">
    <source>
        <dbReference type="Proteomes" id="UP000286246"/>
    </source>
</evidence>
<evidence type="ECO:0000313" key="3">
    <source>
        <dbReference type="EMBL" id="RKE42665.1"/>
    </source>
</evidence>
<dbReference type="Proteomes" id="UP000286246">
    <property type="component" value="Unassembled WGS sequence"/>
</dbReference>
<comment type="caution">
    <text evidence="3">The sequence shown here is derived from an EMBL/GenBank/DDBJ whole genome shotgun (WGS) entry which is preliminary data.</text>
</comment>
<feature type="chain" id="PRO_5019358953" description="Membrane protein DUF2207" evidence="2">
    <location>
        <begin position="24"/>
        <end position="358"/>
    </location>
</feature>
<feature type="signal peptide" evidence="2">
    <location>
        <begin position="1"/>
        <end position="23"/>
    </location>
</feature>
<feature type="transmembrane region" description="Helical" evidence="1">
    <location>
        <begin position="324"/>
        <end position="344"/>
    </location>
</feature>
<keyword evidence="2" id="KW-0732">Signal</keyword>
<feature type="transmembrane region" description="Helical" evidence="1">
    <location>
        <begin position="281"/>
        <end position="304"/>
    </location>
</feature>
<dbReference type="OrthoDB" id="6655275at2"/>
<proteinExistence type="predicted"/>
<dbReference type="AlphaFoldDB" id="A0A420ADZ1"/>
<evidence type="ECO:0000256" key="1">
    <source>
        <dbReference type="SAM" id="Phobius"/>
    </source>
</evidence>
<protein>
    <recommendedName>
        <fullName evidence="5">Membrane protein DUF2207</fullName>
    </recommendedName>
</protein>
<name>A0A420ADZ1_SPHD1</name>
<keyword evidence="1" id="KW-0812">Transmembrane</keyword>
<evidence type="ECO:0008006" key="5">
    <source>
        <dbReference type="Google" id="ProtNLM"/>
    </source>
</evidence>